<reference evidence="1" key="1">
    <citation type="submission" date="2020-07" db="EMBL/GenBank/DDBJ databases">
        <title>Clarias magur genome sequencing, assembly and annotation.</title>
        <authorList>
            <person name="Kushwaha B."/>
            <person name="Kumar R."/>
            <person name="Das P."/>
            <person name="Joshi C.G."/>
            <person name="Kumar D."/>
            <person name="Nagpure N.S."/>
            <person name="Pandey M."/>
            <person name="Agarwal S."/>
            <person name="Srivastava S."/>
            <person name="Singh M."/>
            <person name="Sahoo L."/>
            <person name="Jayasankar P."/>
            <person name="Meher P.K."/>
            <person name="Koringa P.G."/>
            <person name="Iquebal M.A."/>
            <person name="Das S.P."/>
            <person name="Bit A."/>
            <person name="Patnaik S."/>
            <person name="Patel N."/>
            <person name="Shah T.M."/>
            <person name="Hinsu A."/>
            <person name="Jena J.K."/>
        </authorList>
    </citation>
    <scope>NUCLEOTIDE SEQUENCE</scope>
    <source>
        <strain evidence="1">CIFAMagur01</strain>
        <tissue evidence="1">Testis</tissue>
    </source>
</reference>
<name>A0A8J4ULC7_CLAMG</name>
<comment type="caution">
    <text evidence="1">The sequence shown here is derived from an EMBL/GenBank/DDBJ whole genome shotgun (WGS) entry which is preliminary data.</text>
</comment>
<protein>
    <submittedName>
        <fullName evidence="1">Sacsin-like</fullName>
    </submittedName>
</protein>
<keyword evidence="2" id="KW-1185">Reference proteome</keyword>
<feature type="non-terminal residue" evidence="1">
    <location>
        <position position="69"/>
    </location>
</feature>
<dbReference type="PANTHER" id="PTHR46919:SF2">
    <property type="entry name" value="SACSIN"/>
    <property type="match status" value="1"/>
</dbReference>
<accession>A0A8J4ULC7</accession>
<sequence length="69" mass="8285">LPSVLSSKYLAVFDPQKLMFDDEREGYRWSLDDEEDRNHLLEFIDQFKPYQDIVNLLCDETCAWEKVIN</sequence>
<evidence type="ECO:0000313" key="1">
    <source>
        <dbReference type="EMBL" id="KAF5897395.1"/>
    </source>
</evidence>
<evidence type="ECO:0000313" key="2">
    <source>
        <dbReference type="Proteomes" id="UP000727407"/>
    </source>
</evidence>
<gene>
    <name evidence="1" type="ORF">DAT39_012876</name>
</gene>
<dbReference type="PANTHER" id="PTHR46919">
    <property type="entry name" value="ZINC FINGER, C3HC4 TYPE (RING FINGER) FAMILY PROTEIN"/>
    <property type="match status" value="1"/>
</dbReference>
<dbReference type="EMBL" id="QNUK01000236">
    <property type="protein sequence ID" value="KAF5897395.1"/>
    <property type="molecule type" value="Genomic_DNA"/>
</dbReference>
<feature type="non-terminal residue" evidence="1">
    <location>
        <position position="1"/>
    </location>
</feature>
<dbReference type="Proteomes" id="UP000727407">
    <property type="component" value="Unassembled WGS sequence"/>
</dbReference>
<proteinExistence type="predicted"/>
<dbReference type="AlphaFoldDB" id="A0A8J4ULC7"/>
<organism evidence="1 2">
    <name type="scientific">Clarias magur</name>
    <name type="common">Asian catfish</name>
    <name type="synonym">Macropteronotus magur</name>
    <dbReference type="NCBI Taxonomy" id="1594786"/>
    <lineage>
        <taxon>Eukaryota</taxon>
        <taxon>Metazoa</taxon>
        <taxon>Chordata</taxon>
        <taxon>Craniata</taxon>
        <taxon>Vertebrata</taxon>
        <taxon>Euteleostomi</taxon>
        <taxon>Actinopterygii</taxon>
        <taxon>Neopterygii</taxon>
        <taxon>Teleostei</taxon>
        <taxon>Ostariophysi</taxon>
        <taxon>Siluriformes</taxon>
        <taxon>Clariidae</taxon>
        <taxon>Clarias</taxon>
    </lineage>
</organism>
<dbReference type="OrthoDB" id="1262810at2759"/>